<dbReference type="SUPFAM" id="SSF158446">
    <property type="entry name" value="IVS-encoded protein-like"/>
    <property type="match status" value="1"/>
</dbReference>
<keyword evidence="2" id="KW-1185">Reference proteome</keyword>
<accession>A0ABR7WVI1</accession>
<dbReference type="PANTHER" id="PTHR38471">
    <property type="entry name" value="FOUR HELIX BUNDLE PROTEIN"/>
    <property type="match status" value="1"/>
</dbReference>
<name>A0ABR7WVI1_9SPHI</name>
<dbReference type="RefSeq" id="WP_191190948.1">
    <property type="nucleotide sequence ID" value="NZ_JACWMY010000012.1"/>
</dbReference>
<dbReference type="EMBL" id="JACWMY010000012">
    <property type="protein sequence ID" value="MBD1366300.1"/>
    <property type="molecule type" value="Genomic_DNA"/>
</dbReference>
<sequence length="131" mass="15426">MSNRIEDLEVYNLADTFGNKIWFLVLEWDYFTKDTVGKQLTRAADSISENIAEGFGRYHYKENKNFCYFSRGSLIETKGWLNKCLVRNLMSADKHAELIKELETIHHKLNIYIKYIGKKIIEQPNNDPMTQ</sequence>
<comment type="caution">
    <text evidence="1">The sequence shown here is derived from an EMBL/GenBank/DDBJ whole genome shotgun (WGS) entry which is preliminary data.</text>
</comment>
<proteinExistence type="predicted"/>
<dbReference type="Proteomes" id="UP000606600">
    <property type="component" value="Unassembled WGS sequence"/>
</dbReference>
<reference evidence="1 2" key="1">
    <citation type="submission" date="2020-09" db="EMBL/GenBank/DDBJ databases">
        <title>Novel species of Mucilaginibacter isolated from a glacier on the Tibetan Plateau.</title>
        <authorList>
            <person name="Liu Q."/>
            <person name="Xin Y.-H."/>
        </authorList>
    </citation>
    <scope>NUCLEOTIDE SEQUENCE [LARGE SCALE GENOMIC DNA]</scope>
    <source>
        <strain evidence="1 2">ZT4R22</strain>
    </source>
</reference>
<gene>
    <name evidence="1" type="ORF">IDJ77_20980</name>
</gene>
<dbReference type="PANTHER" id="PTHR38471:SF2">
    <property type="entry name" value="FOUR HELIX BUNDLE PROTEIN"/>
    <property type="match status" value="1"/>
</dbReference>
<protein>
    <submittedName>
        <fullName evidence="1">Four helix bundle protein</fullName>
    </submittedName>
</protein>
<evidence type="ECO:0000313" key="2">
    <source>
        <dbReference type="Proteomes" id="UP000606600"/>
    </source>
</evidence>
<evidence type="ECO:0000313" key="1">
    <source>
        <dbReference type="EMBL" id="MBD1366300.1"/>
    </source>
</evidence>
<dbReference type="InterPro" id="IPR036583">
    <property type="entry name" value="23S_rRNA_IVS_sf"/>
</dbReference>
<dbReference type="Pfam" id="PF05635">
    <property type="entry name" value="23S_rRNA_IVP"/>
    <property type="match status" value="1"/>
</dbReference>
<dbReference type="Gene3D" id="1.20.1440.60">
    <property type="entry name" value="23S rRNA-intervening sequence"/>
    <property type="match status" value="1"/>
</dbReference>
<organism evidence="1 2">
    <name type="scientific">Mucilaginibacter pankratovii</name>
    <dbReference type="NCBI Taxonomy" id="2772110"/>
    <lineage>
        <taxon>Bacteria</taxon>
        <taxon>Pseudomonadati</taxon>
        <taxon>Bacteroidota</taxon>
        <taxon>Sphingobacteriia</taxon>
        <taxon>Sphingobacteriales</taxon>
        <taxon>Sphingobacteriaceae</taxon>
        <taxon>Mucilaginibacter</taxon>
    </lineage>
</organism>
<dbReference type="InterPro" id="IPR012657">
    <property type="entry name" value="23S_rRNA-intervening_sequence"/>
</dbReference>
<dbReference type="NCBIfam" id="TIGR02436">
    <property type="entry name" value="four helix bundle protein"/>
    <property type="match status" value="1"/>
</dbReference>